<feature type="domain" description="Dihydroxy-acid/6-phosphogluconate dehydratase N-terminal" evidence="12">
    <location>
        <begin position="35"/>
        <end position="105"/>
    </location>
</feature>
<evidence type="ECO:0000256" key="11">
    <source>
        <dbReference type="SAM" id="MobiDB-lite"/>
    </source>
</evidence>
<dbReference type="InterPro" id="IPR052352">
    <property type="entry name" value="Sugar_Degrad_Dehydratases"/>
</dbReference>
<keyword evidence="2" id="KW-0001">2Fe-2S</keyword>
<gene>
    <name evidence="13" type="ORF">JW592_01555</name>
</gene>
<evidence type="ECO:0000256" key="9">
    <source>
        <dbReference type="ARBA" id="ARBA00023239"/>
    </source>
</evidence>
<keyword evidence="10" id="KW-0100">Branched-chain amino acid biosynthesis</keyword>
<evidence type="ECO:0000313" key="14">
    <source>
        <dbReference type="Proteomes" id="UP001518976"/>
    </source>
</evidence>
<keyword evidence="8" id="KW-0804">Transcription</keyword>
<dbReference type="Gene3D" id="1.10.10.10">
    <property type="entry name" value="Winged helix-like DNA-binding domain superfamily/Winged helix DNA-binding domain"/>
    <property type="match status" value="1"/>
</dbReference>
<protein>
    <submittedName>
        <fullName evidence="13">Dihydroxy-acid dehydratase</fullName>
    </submittedName>
</protein>
<keyword evidence="7" id="KW-0238">DNA-binding</keyword>
<sequence length="181" mass="19627">MSPGQTLVETELAAQFGVSKTPVREALKTLAGTGLVVDGAVLMGGCDKTTPALLMGAASVGLPTVFMPAGPMLPGHWRGKVLGSGTDMWKYWDDKRAGLVGDCELGLRDQEPAHRPPDAARGHRAAQRRQGDRGRQPHPRLVHPGRPQVHWHHVWFQCRRVDPPHTVPRLVDPSAGAGIRR</sequence>
<dbReference type="PRINTS" id="PR00035">
    <property type="entry name" value="HTHGNTR"/>
</dbReference>
<dbReference type="EMBL" id="JAFFZN010000001">
    <property type="protein sequence ID" value="MBO8184173.1"/>
    <property type="molecule type" value="Genomic_DNA"/>
</dbReference>
<dbReference type="InterPro" id="IPR000524">
    <property type="entry name" value="Tscrpt_reg_HTH_GntR"/>
</dbReference>
<organism evidence="13 14">
    <name type="scientific">Streptomyces spirodelae</name>
    <dbReference type="NCBI Taxonomy" id="2812904"/>
    <lineage>
        <taxon>Bacteria</taxon>
        <taxon>Bacillati</taxon>
        <taxon>Actinomycetota</taxon>
        <taxon>Actinomycetes</taxon>
        <taxon>Kitasatosporales</taxon>
        <taxon>Streptomycetaceae</taxon>
        <taxon>Streptomyces</taxon>
    </lineage>
</organism>
<dbReference type="PANTHER" id="PTHR43183">
    <property type="entry name" value="HYPOTHETICAL DIHYDROXYACID DEHYDRATASE (EUROFUNG)-RELATED"/>
    <property type="match status" value="1"/>
</dbReference>
<dbReference type="Pfam" id="PF00920">
    <property type="entry name" value="ILVD_EDD_N"/>
    <property type="match status" value="1"/>
</dbReference>
<dbReference type="SUPFAM" id="SSF46785">
    <property type="entry name" value="Winged helix' DNA-binding domain"/>
    <property type="match status" value="1"/>
</dbReference>
<evidence type="ECO:0000256" key="7">
    <source>
        <dbReference type="ARBA" id="ARBA00023125"/>
    </source>
</evidence>
<evidence type="ECO:0000256" key="5">
    <source>
        <dbReference type="ARBA" id="ARBA00023014"/>
    </source>
</evidence>
<dbReference type="PANTHER" id="PTHR43183:SF2">
    <property type="entry name" value="DIHYDROXY-ACID DEHYDRATASE"/>
    <property type="match status" value="1"/>
</dbReference>
<keyword evidence="10" id="KW-0028">Amino-acid biosynthesis</keyword>
<evidence type="ECO:0000256" key="1">
    <source>
        <dbReference type="ARBA" id="ARBA00006486"/>
    </source>
</evidence>
<keyword evidence="9" id="KW-0456">Lyase</keyword>
<name>A0ABS3WM22_9ACTN</name>
<feature type="compositionally biased region" description="Basic and acidic residues" evidence="11">
    <location>
        <begin position="108"/>
        <end position="121"/>
    </location>
</feature>
<evidence type="ECO:0000256" key="8">
    <source>
        <dbReference type="ARBA" id="ARBA00023163"/>
    </source>
</evidence>
<keyword evidence="4" id="KW-0408">Iron</keyword>
<dbReference type="InterPro" id="IPR036390">
    <property type="entry name" value="WH_DNA-bd_sf"/>
</dbReference>
<evidence type="ECO:0000313" key="13">
    <source>
        <dbReference type="EMBL" id="MBO8184173.1"/>
    </source>
</evidence>
<keyword evidence="14" id="KW-1185">Reference proteome</keyword>
<keyword evidence="5" id="KW-0411">Iron-sulfur</keyword>
<dbReference type="InterPro" id="IPR037237">
    <property type="entry name" value="IlvD/EDD_N"/>
</dbReference>
<dbReference type="SUPFAM" id="SSF143975">
    <property type="entry name" value="IlvD/EDD N-terminal domain-like"/>
    <property type="match status" value="1"/>
</dbReference>
<feature type="compositionally biased region" description="Basic residues" evidence="11">
    <location>
        <begin position="136"/>
        <end position="146"/>
    </location>
</feature>
<dbReference type="InterPro" id="IPR000581">
    <property type="entry name" value="ILV_EDD_N"/>
</dbReference>
<dbReference type="InterPro" id="IPR036388">
    <property type="entry name" value="WH-like_DNA-bd_sf"/>
</dbReference>
<feature type="region of interest" description="Disordered" evidence="11">
    <location>
        <begin position="108"/>
        <end position="146"/>
    </location>
</feature>
<dbReference type="PROSITE" id="PS00886">
    <property type="entry name" value="ILVD_EDD_1"/>
    <property type="match status" value="1"/>
</dbReference>
<proteinExistence type="inferred from homology"/>
<dbReference type="InterPro" id="IPR020558">
    <property type="entry name" value="DiOHA_6PGluconate_deHydtase_CS"/>
</dbReference>
<evidence type="ECO:0000256" key="3">
    <source>
        <dbReference type="ARBA" id="ARBA00022723"/>
    </source>
</evidence>
<comment type="similarity">
    <text evidence="1">Belongs to the IlvD/Edd family.</text>
</comment>
<comment type="caution">
    <text evidence="13">The sequence shown here is derived from an EMBL/GenBank/DDBJ whole genome shotgun (WGS) entry which is preliminary data.</text>
</comment>
<accession>A0ABS3WM22</accession>
<keyword evidence="6" id="KW-0805">Transcription regulation</keyword>
<reference evidence="13 14" key="1">
    <citation type="submission" date="2021-02" db="EMBL/GenBank/DDBJ databases">
        <title>Streptomyces spirodelae sp. nov., isolated from duckweed.</title>
        <authorList>
            <person name="Saimee Y."/>
            <person name="Duangmal K."/>
        </authorList>
    </citation>
    <scope>NUCLEOTIDE SEQUENCE [LARGE SCALE GENOMIC DNA]</scope>
    <source>
        <strain evidence="13 14">DW4-2</strain>
    </source>
</reference>
<evidence type="ECO:0000256" key="6">
    <source>
        <dbReference type="ARBA" id="ARBA00023015"/>
    </source>
</evidence>
<evidence type="ECO:0000256" key="2">
    <source>
        <dbReference type="ARBA" id="ARBA00022714"/>
    </source>
</evidence>
<evidence type="ECO:0000256" key="4">
    <source>
        <dbReference type="ARBA" id="ARBA00023004"/>
    </source>
</evidence>
<keyword evidence="3" id="KW-0479">Metal-binding</keyword>
<evidence type="ECO:0000259" key="12">
    <source>
        <dbReference type="Pfam" id="PF00920"/>
    </source>
</evidence>
<evidence type="ECO:0000256" key="10">
    <source>
        <dbReference type="ARBA" id="ARBA00023304"/>
    </source>
</evidence>
<dbReference type="Proteomes" id="UP001518976">
    <property type="component" value="Unassembled WGS sequence"/>
</dbReference>